<evidence type="ECO:0000256" key="6">
    <source>
        <dbReference type="ARBA" id="ARBA00023159"/>
    </source>
</evidence>
<dbReference type="SMART" id="SM00382">
    <property type="entry name" value="AAA"/>
    <property type="match status" value="1"/>
</dbReference>
<dbReference type="Gene3D" id="1.10.8.60">
    <property type="match status" value="1"/>
</dbReference>
<dbReference type="PROSITE" id="PS50110">
    <property type="entry name" value="RESPONSE_REGULATORY"/>
    <property type="match status" value="1"/>
</dbReference>
<evidence type="ECO:0000259" key="12">
    <source>
        <dbReference type="PROSITE" id="PS50110"/>
    </source>
</evidence>
<dbReference type="InterPro" id="IPR025943">
    <property type="entry name" value="Sigma_54_int_dom_ATP-bd_2"/>
</dbReference>
<evidence type="ECO:0000256" key="7">
    <source>
        <dbReference type="ARBA" id="ARBA00023163"/>
    </source>
</evidence>
<dbReference type="PANTHER" id="PTHR32071:SF57">
    <property type="entry name" value="C4-DICARBOXYLATE TRANSPORT TRANSCRIPTIONAL REGULATORY PROTEIN DCTD"/>
    <property type="match status" value="1"/>
</dbReference>
<evidence type="ECO:0000256" key="9">
    <source>
        <dbReference type="ARBA" id="ARBA00067650"/>
    </source>
</evidence>
<dbReference type="SUPFAM" id="SSF52172">
    <property type="entry name" value="CheY-like"/>
    <property type="match status" value="1"/>
</dbReference>
<dbReference type="AlphaFoldDB" id="A0A7W7YYW7"/>
<feature type="domain" description="Response regulatory" evidence="12">
    <location>
        <begin position="5"/>
        <end position="119"/>
    </location>
</feature>
<keyword evidence="5" id="KW-0805">Transcription regulation</keyword>
<evidence type="ECO:0000256" key="3">
    <source>
        <dbReference type="ARBA" id="ARBA00022840"/>
    </source>
</evidence>
<dbReference type="Gene3D" id="3.40.50.2300">
    <property type="match status" value="1"/>
</dbReference>
<keyword evidence="2" id="KW-0547">Nucleotide-binding</keyword>
<dbReference type="PROSITE" id="PS50045">
    <property type="entry name" value="SIGMA54_INTERACT_4"/>
    <property type="match status" value="1"/>
</dbReference>
<dbReference type="GO" id="GO:0006355">
    <property type="term" value="P:regulation of DNA-templated transcription"/>
    <property type="evidence" value="ECO:0007669"/>
    <property type="project" value="InterPro"/>
</dbReference>
<dbReference type="FunFam" id="3.40.50.300:FF:000006">
    <property type="entry name" value="DNA-binding transcriptional regulator NtrC"/>
    <property type="match status" value="1"/>
</dbReference>
<evidence type="ECO:0000256" key="8">
    <source>
        <dbReference type="ARBA" id="ARBA00059408"/>
    </source>
</evidence>
<dbReference type="InterPro" id="IPR025662">
    <property type="entry name" value="Sigma_54_int_dom_ATP-bd_1"/>
</dbReference>
<dbReference type="Gene3D" id="1.10.10.60">
    <property type="entry name" value="Homeodomain-like"/>
    <property type="match status" value="1"/>
</dbReference>
<dbReference type="GO" id="GO:0000160">
    <property type="term" value="P:phosphorelay signal transduction system"/>
    <property type="evidence" value="ECO:0007669"/>
    <property type="project" value="UniProtKB-KW"/>
</dbReference>
<dbReference type="InterPro" id="IPR002078">
    <property type="entry name" value="Sigma_54_int"/>
</dbReference>
<evidence type="ECO:0000256" key="5">
    <source>
        <dbReference type="ARBA" id="ARBA00023015"/>
    </source>
</evidence>
<dbReference type="InterPro" id="IPR009057">
    <property type="entry name" value="Homeodomain-like_sf"/>
</dbReference>
<keyword evidence="6" id="KW-0010">Activator</keyword>
<evidence type="ECO:0000256" key="1">
    <source>
        <dbReference type="ARBA" id="ARBA00022553"/>
    </source>
</evidence>
<comment type="caution">
    <text evidence="13">The sequence shown here is derived from an EMBL/GenBank/DDBJ whole genome shotgun (WGS) entry which is preliminary data.</text>
</comment>
<dbReference type="FunFam" id="3.40.50.2300:FF:000018">
    <property type="entry name" value="DNA-binding transcriptional regulator NtrC"/>
    <property type="match status" value="1"/>
</dbReference>
<dbReference type="SMART" id="SM00448">
    <property type="entry name" value="REC"/>
    <property type="match status" value="1"/>
</dbReference>
<keyword evidence="3" id="KW-0067">ATP-binding</keyword>
<gene>
    <name evidence="13" type="ORF">HNQ66_004332</name>
</gene>
<dbReference type="InterPro" id="IPR027417">
    <property type="entry name" value="P-loop_NTPase"/>
</dbReference>
<keyword evidence="4" id="KW-0902">Two-component regulatory system</keyword>
<dbReference type="RefSeq" id="WP_184146628.1">
    <property type="nucleotide sequence ID" value="NZ_JACHIK010000023.1"/>
</dbReference>
<evidence type="ECO:0000256" key="4">
    <source>
        <dbReference type="ARBA" id="ARBA00023012"/>
    </source>
</evidence>
<dbReference type="Pfam" id="PF25601">
    <property type="entry name" value="AAA_lid_14"/>
    <property type="match status" value="1"/>
</dbReference>
<dbReference type="InterPro" id="IPR001789">
    <property type="entry name" value="Sig_transdc_resp-reg_receiver"/>
</dbReference>
<dbReference type="Pfam" id="PF00072">
    <property type="entry name" value="Response_reg"/>
    <property type="match status" value="1"/>
</dbReference>
<dbReference type="CDD" id="cd00009">
    <property type="entry name" value="AAA"/>
    <property type="match status" value="1"/>
</dbReference>
<evidence type="ECO:0000313" key="14">
    <source>
        <dbReference type="Proteomes" id="UP000535406"/>
    </source>
</evidence>
<dbReference type="InterPro" id="IPR058031">
    <property type="entry name" value="AAA_lid_NorR"/>
</dbReference>
<feature type="modified residue" description="4-aspartylphosphate" evidence="10">
    <location>
        <position position="54"/>
    </location>
</feature>
<dbReference type="Proteomes" id="UP000535406">
    <property type="component" value="Unassembled WGS sequence"/>
</dbReference>
<reference evidence="13 14" key="1">
    <citation type="submission" date="2020-08" db="EMBL/GenBank/DDBJ databases">
        <title>Genomic Encyclopedia of Type Strains, Phase IV (KMG-IV): sequencing the most valuable type-strain genomes for metagenomic binning, comparative biology and taxonomic classification.</title>
        <authorList>
            <person name="Goeker M."/>
        </authorList>
    </citation>
    <scope>NUCLEOTIDE SEQUENCE [LARGE SCALE GENOMIC DNA]</scope>
    <source>
        <strain evidence="13 14">DSM 21319</strain>
    </source>
</reference>
<dbReference type="PANTHER" id="PTHR32071">
    <property type="entry name" value="TRANSCRIPTIONAL REGULATORY PROTEIN"/>
    <property type="match status" value="1"/>
</dbReference>
<dbReference type="Gene3D" id="3.40.50.300">
    <property type="entry name" value="P-loop containing nucleotide triphosphate hydrolases"/>
    <property type="match status" value="1"/>
</dbReference>
<dbReference type="GO" id="GO:0005524">
    <property type="term" value="F:ATP binding"/>
    <property type="evidence" value="ECO:0007669"/>
    <property type="project" value="UniProtKB-KW"/>
</dbReference>
<feature type="domain" description="Sigma-54 factor interaction" evidence="11">
    <location>
        <begin position="144"/>
        <end position="373"/>
    </location>
</feature>
<name>A0A7W7YYW7_9HYPH</name>
<dbReference type="SUPFAM" id="SSF52540">
    <property type="entry name" value="P-loop containing nucleoside triphosphate hydrolases"/>
    <property type="match status" value="1"/>
</dbReference>
<keyword evidence="1 10" id="KW-0597">Phosphoprotein</keyword>
<keyword evidence="14" id="KW-1185">Reference proteome</keyword>
<dbReference type="InterPro" id="IPR011006">
    <property type="entry name" value="CheY-like_superfamily"/>
</dbReference>
<dbReference type="InterPro" id="IPR003593">
    <property type="entry name" value="AAA+_ATPase"/>
</dbReference>
<dbReference type="PROSITE" id="PS00675">
    <property type="entry name" value="SIGMA54_INTERACT_1"/>
    <property type="match status" value="1"/>
</dbReference>
<evidence type="ECO:0000313" key="13">
    <source>
        <dbReference type="EMBL" id="MBB5044905.1"/>
    </source>
</evidence>
<dbReference type="Pfam" id="PF00158">
    <property type="entry name" value="Sigma54_activat"/>
    <property type="match status" value="1"/>
</dbReference>
<dbReference type="SUPFAM" id="SSF46689">
    <property type="entry name" value="Homeodomain-like"/>
    <property type="match status" value="1"/>
</dbReference>
<dbReference type="PROSITE" id="PS00676">
    <property type="entry name" value="SIGMA54_INTERACT_2"/>
    <property type="match status" value="1"/>
</dbReference>
<organism evidence="13 14">
    <name type="scientific">Shinella fusca</name>
    <dbReference type="NCBI Taxonomy" id="544480"/>
    <lineage>
        <taxon>Bacteria</taxon>
        <taxon>Pseudomonadati</taxon>
        <taxon>Pseudomonadota</taxon>
        <taxon>Alphaproteobacteria</taxon>
        <taxon>Hyphomicrobiales</taxon>
        <taxon>Rhizobiaceae</taxon>
        <taxon>Shinella</taxon>
    </lineage>
</organism>
<proteinExistence type="predicted"/>
<dbReference type="EMBL" id="JACHIK010000023">
    <property type="protein sequence ID" value="MBB5044905.1"/>
    <property type="molecule type" value="Genomic_DNA"/>
</dbReference>
<keyword evidence="7" id="KW-0804">Transcription</keyword>
<protein>
    <recommendedName>
        <fullName evidence="9">C4-dicarboxylate transport transcriptional regulatory protein DctD</fullName>
    </recommendedName>
</protein>
<accession>A0A7W7YYW7</accession>
<evidence type="ECO:0000259" key="11">
    <source>
        <dbReference type="PROSITE" id="PS50045"/>
    </source>
</evidence>
<comment type="function">
    <text evidence="8">Member of the two-component regulatory system DctB/DctD involved in the transport of C4-dicarboxylates. When activated by DctB acts in conjunction with sigma-54 to activate the transcription of dctA.</text>
</comment>
<sequence>MSRGRILLVDDDRDLLKAAADWLAVSGFSVDAFHRPEEAFTAALREEPDVVVTDVRMPGIDGMTLLNSLTRRRGDLPVVLITAHGDVGLAVQAMKQGAEDFLEKPYDADRLLSVLDKAVEKRRMKQEIARLQTLVGAREEPDSIVGDSPAIRTLRERVATLADVDIDVLIIGETGTGKELVAQALHRLSRRAKGPFVAINCGALPETIFESEVFGHVKGAFTGAIADREGKFEHAAGGTVFLDEIESMPLGLQAKILRVLQERVVERLGENRPRQVDVRIVAAAKSDLSADIAAGRFREDLFYRLATVDIRIPPLRQRQGDIGLLFGHFASLAACRYGRPIRPVPAERIAQLQQQQWRGNVRELKAQAERFALGLDEPVAAADDEAFGADALTLPERMASYEAHLISEAYNLSEGNAVRAAASLGIPLRTFNEKLARRGLTDLRKRRSQIDDDR</sequence>
<evidence type="ECO:0000256" key="2">
    <source>
        <dbReference type="ARBA" id="ARBA00022741"/>
    </source>
</evidence>
<evidence type="ECO:0000256" key="10">
    <source>
        <dbReference type="PROSITE-ProRule" id="PRU00169"/>
    </source>
</evidence>